<comment type="similarity">
    <text evidence="1 5">Belongs to the glutathione peroxidase family.</text>
</comment>
<dbReference type="Pfam" id="PF00255">
    <property type="entry name" value="GSHPx"/>
    <property type="match status" value="1"/>
</dbReference>
<keyword evidence="2 5" id="KW-0575">Peroxidase</keyword>
<evidence type="ECO:0000313" key="7">
    <source>
        <dbReference type="EMBL" id="NUB44085.1"/>
    </source>
</evidence>
<feature type="chain" id="PRO_5036456611" description="Glutathione peroxidase" evidence="6">
    <location>
        <begin position="31"/>
        <end position="185"/>
    </location>
</feature>
<dbReference type="PRINTS" id="PR01011">
    <property type="entry name" value="GLUTPROXDASE"/>
</dbReference>
<dbReference type="SUPFAM" id="SSF52833">
    <property type="entry name" value="Thioredoxin-like"/>
    <property type="match status" value="1"/>
</dbReference>
<keyword evidence="8" id="KW-1185">Reference proteome</keyword>
<dbReference type="PIRSF" id="PIRSF000303">
    <property type="entry name" value="Glutathion_perox"/>
    <property type="match status" value="1"/>
</dbReference>
<dbReference type="EMBL" id="WHUT02000003">
    <property type="protein sequence ID" value="NUB44085.1"/>
    <property type="molecule type" value="Genomic_DNA"/>
</dbReference>
<dbReference type="InterPro" id="IPR000889">
    <property type="entry name" value="Glutathione_peroxidase"/>
</dbReference>
<dbReference type="RefSeq" id="WP_152824686.1">
    <property type="nucleotide sequence ID" value="NZ_WHUT02000003.1"/>
</dbReference>
<dbReference type="GO" id="GO:0004601">
    <property type="term" value="F:peroxidase activity"/>
    <property type="evidence" value="ECO:0007669"/>
    <property type="project" value="UniProtKB-KW"/>
</dbReference>
<dbReference type="CDD" id="cd00340">
    <property type="entry name" value="GSH_Peroxidase"/>
    <property type="match status" value="1"/>
</dbReference>
<reference evidence="7" key="1">
    <citation type="submission" date="2020-05" db="EMBL/GenBank/DDBJ databases">
        <title>Fertoebacter nigrum gen. nov., sp. nov., a new member of the family Rhodobacteraceae.</title>
        <authorList>
            <person name="Szuroczki S."/>
            <person name="Abbaszade G."/>
            <person name="Buni D."/>
            <person name="Schumann P."/>
            <person name="Toth E."/>
        </authorList>
    </citation>
    <scope>NUCLEOTIDE SEQUENCE</scope>
    <source>
        <strain evidence="7">RG-N-1a</strain>
    </source>
</reference>
<dbReference type="InterPro" id="IPR036249">
    <property type="entry name" value="Thioredoxin-like_sf"/>
</dbReference>
<dbReference type="PROSITE" id="PS00460">
    <property type="entry name" value="GLUTATHIONE_PEROXID_1"/>
    <property type="match status" value="1"/>
</dbReference>
<feature type="signal peptide" evidence="6">
    <location>
        <begin position="1"/>
        <end position="30"/>
    </location>
</feature>
<dbReference type="GO" id="GO:0034599">
    <property type="term" value="P:cellular response to oxidative stress"/>
    <property type="evidence" value="ECO:0007669"/>
    <property type="project" value="TreeGrafter"/>
</dbReference>
<dbReference type="PANTHER" id="PTHR11592:SF78">
    <property type="entry name" value="GLUTATHIONE PEROXIDASE"/>
    <property type="match status" value="1"/>
</dbReference>
<gene>
    <name evidence="7" type="ORF">GEU84_006810</name>
</gene>
<accession>A0A8X8KNJ1</accession>
<dbReference type="InterPro" id="IPR029759">
    <property type="entry name" value="GPX_AS"/>
</dbReference>
<sequence length="185" mass="19340">MAGYLAAAQARALGLIVAVAAALAAGTGVAAEGHGFRFGSIDGGEIDLAALQGQPVLVVNTASMCAFTPQYDDLQALSDRYAPQGLTVLAVPSDDFRQELANEEQVKEFCAVNFDLTIPMTGITPVTGPLAHPFYAWLAREHGFVPAWNFNKVLLGPAGELVATWGSGTAPMAPAITDRIEALLQ</sequence>
<evidence type="ECO:0000313" key="8">
    <source>
        <dbReference type="Proteomes" id="UP000484076"/>
    </source>
</evidence>
<evidence type="ECO:0000256" key="1">
    <source>
        <dbReference type="ARBA" id="ARBA00006926"/>
    </source>
</evidence>
<dbReference type="PROSITE" id="PS51355">
    <property type="entry name" value="GLUTATHIONE_PEROXID_3"/>
    <property type="match status" value="1"/>
</dbReference>
<evidence type="ECO:0000256" key="3">
    <source>
        <dbReference type="ARBA" id="ARBA00023002"/>
    </source>
</evidence>
<evidence type="ECO:0000256" key="4">
    <source>
        <dbReference type="PIRSR" id="PIRSR000303-1"/>
    </source>
</evidence>
<protein>
    <recommendedName>
        <fullName evidence="5">Glutathione peroxidase</fullName>
    </recommendedName>
</protein>
<comment type="caution">
    <text evidence="7">The sequence shown here is derived from an EMBL/GenBank/DDBJ whole genome shotgun (WGS) entry which is preliminary data.</text>
</comment>
<evidence type="ECO:0000256" key="5">
    <source>
        <dbReference type="RuleBase" id="RU000499"/>
    </source>
</evidence>
<name>A0A8X8KNJ1_9RHOB</name>
<dbReference type="Gene3D" id="3.40.30.10">
    <property type="entry name" value="Glutaredoxin"/>
    <property type="match status" value="1"/>
</dbReference>
<feature type="active site" evidence="4">
    <location>
        <position position="65"/>
    </location>
</feature>
<organism evidence="7 8">
    <name type="scientific">Fertoeibacter niger</name>
    <dbReference type="NCBI Taxonomy" id="2656921"/>
    <lineage>
        <taxon>Bacteria</taxon>
        <taxon>Pseudomonadati</taxon>
        <taxon>Pseudomonadota</taxon>
        <taxon>Alphaproteobacteria</taxon>
        <taxon>Rhodobacterales</taxon>
        <taxon>Paracoccaceae</taxon>
        <taxon>Fertoeibacter</taxon>
    </lineage>
</organism>
<evidence type="ECO:0000256" key="2">
    <source>
        <dbReference type="ARBA" id="ARBA00022559"/>
    </source>
</evidence>
<evidence type="ECO:0000256" key="6">
    <source>
        <dbReference type="SAM" id="SignalP"/>
    </source>
</evidence>
<proteinExistence type="inferred from homology"/>
<dbReference type="AlphaFoldDB" id="A0A8X8KNJ1"/>
<keyword evidence="3 5" id="KW-0560">Oxidoreductase</keyword>
<dbReference type="Proteomes" id="UP000484076">
    <property type="component" value="Unassembled WGS sequence"/>
</dbReference>
<dbReference type="PANTHER" id="PTHR11592">
    <property type="entry name" value="GLUTATHIONE PEROXIDASE"/>
    <property type="match status" value="1"/>
</dbReference>
<keyword evidence="6" id="KW-0732">Signal</keyword>